<organism evidence="1 2">
    <name type="scientific">Bacillus cereus</name>
    <dbReference type="NCBI Taxonomy" id="1396"/>
    <lineage>
        <taxon>Bacteria</taxon>
        <taxon>Bacillati</taxon>
        <taxon>Bacillota</taxon>
        <taxon>Bacilli</taxon>
        <taxon>Bacillales</taxon>
        <taxon>Bacillaceae</taxon>
        <taxon>Bacillus</taxon>
        <taxon>Bacillus cereus group</taxon>
    </lineage>
</organism>
<proteinExistence type="predicted"/>
<dbReference type="AlphaFoldDB" id="A0A164LBC0"/>
<dbReference type="Proteomes" id="UP000076482">
    <property type="component" value="Unassembled WGS sequence"/>
</dbReference>
<evidence type="ECO:0000313" key="2">
    <source>
        <dbReference type="Proteomes" id="UP000076482"/>
    </source>
</evidence>
<comment type="caution">
    <text evidence="1">The sequence shown here is derived from an EMBL/GenBank/DDBJ whole genome shotgun (WGS) entry which is preliminary data.</text>
</comment>
<gene>
    <name evidence="1" type="ORF">B4088_5375</name>
</gene>
<sequence>MGWLQIQDSTLIQVIKYFPIELEKAIQQLEVLAEMNVANQK</sequence>
<evidence type="ECO:0000313" key="1">
    <source>
        <dbReference type="EMBL" id="KZD55630.1"/>
    </source>
</evidence>
<dbReference type="EMBL" id="LJKE01000104">
    <property type="protein sequence ID" value="KZD55630.1"/>
    <property type="molecule type" value="Genomic_DNA"/>
</dbReference>
<name>A0A164LBC0_BACCE</name>
<protein>
    <submittedName>
        <fullName evidence="1">Uncharacterized protein</fullName>
    </submittedName>
</protein>
<reference evidence="1 2" key="1">
    <citation type="submission" date="2015-09" db="EMBL/GenBank/DDBJ databases">
        <title>Bacillus cereus food isolates.</title>
        <authorList>
            <person name="Boekhorst J."/>
        </authorList>
    </citation>
    <scope>NUCLEOTIDE SEQUENCE [LARGE SCALE GENOMIC DNA]</scope>
    <source>
        <strain evidence="1 2">B4088</strain>
    </source>
</reference>
<accession>A0A164LBC0</accession>
<dbReference type="PATRIC" id="fig|1396.535.peg.5937"/>
<dbReference type="RefSeq" id="WP_265184982.1">
    <property type="nucleotide sequence ID" value="NZ_LJKE01000104.1"/>
</dbReference>